<evidence type="ECO:0000313" key="2">
    <source>
        <dbReference type="Proteomes" id="UP000287166"/>
    </source>
</evidence>
<gene>
    <name evidence="1" type="ORF">SCP_0702780</name>
</gene>
<keyword evidence="2" id="KW-1185">Reference proteome</keyword>
<protein>
    <submittedName>
        <fullName evidence="1">Uncharacterized protein</fullName>
    </submittedName>
</protein>
<sequence length="181" mass="20470">MDLHDFEELTLSFPVPLPVLTRDLAQLRDSLAEVDVAQVLPRWRSDPRELASSCRVRAPLPALLRMLALPIIDFQPLSTTSLSSFRVIAHCLRMLEIGHSSAQKIGDPAAFVAYVFPGLQLEGMMEAEERTVKNLSMLRRRGAALGRVWRDVLKLLVESKSTNAPPVEKQSRRRETEMRQQ</sequence>
<dbReference type="AlphaFoldDB" id="A0A401GS73"/>
<dbReference type="EMBL" id="BFAD01000007">
    <property type="protein sequence ID" value="GBE85092.1"/>
    <property type="molecule type" value="Genomic_DNA"/>
</dbReference>
<proteinExistence type="predicted"/>
<organism evidence="1 2">
    <name type="scientific">Sparassis crispa</name>
    <dbReference type="NCBI Taxonomy" id="139825"/>
    <lineage>
        <taxon>Eukaryota</taxon>
        <taxon>Fungi</taxon>
        <taxon>Dikarya</taxon>
        <taxon>Basidiomycota</taxon>
        <taxon>Agaricomycotina</taxon>
        <taxon>Agaricomycetes</taxon>
        <taxon>Polyporales</taxon>
        <taxon>Sparassidaceae</taxon>
        <taxon>Sparassis</taxon>
    </lineage>
</organism>
<name>A0A401GS73_9APHY</name>
<evidence type="ECO:0000313" key="1">
    <source>
        <dbReference type="EMBL" id="GBE85092.1"/>
    </source>
</evidence>
<dbReference type="Proteomes" id="UP000287166">
    <property type="component" value="Unassembled WGS sequence"/>
</dbReference>
<reference evidence="1 2" key="1">
    <citation type="journal article" date="2018" name="Sci. Rep.">
        <title>Genome sequence of the cauliflower mushroom Sparassis crispa (Hanabiratake) and its association with beneficial usage.</title>
        <authorList>
            <person name="Kiyama R."/>
            <person name="Furutani Y."/>
            <person name="Kawaguchi K."/>
            <person name="Nakanishi T."/>
        </authorList>
    </citation>
    <scope>NUCLEOTIDE SEQUENCE [LARGE SCALE GENOMIC DNA]</scope>
</reference>
<dbReference type="InParanoid" id="A0A401GS73"/>
<dbReference type="GeneID" id="38782009"/>
<accession>A0A401GS73</accession>
<comment type="caution">
    <text evidence="1">The sequence shown here is derived from an EMBL/GenBank/DDBJ whole genome shotgun (WGS) entry which is preliminary data.</text>
</comment>
<dbReference type="RefSeq" id="XP_027616005.1">
    <property type="nucleotide sequence ID" value="XM_027760204.1"/>
</dbReference>